<organism evidence="1 2">
    <name type="scientific">Euplotes crassus</name>
    <dbReference type="NCBI Taxonomy" id="5936"/>
    <lineage>
        <taxon>Eukaryota</taxon>
        <taxon>Sar</taxon>
        <taxon>Alveolata</taxon>
        <taxon>Ciliophora</taxon>
        <taxon>Intramacronucleata</taxon>
        <taxon>Spirotrichea</taxon>
        <taxon>Hypotrichia</taxon>
        <taxon>Euplotida</taxon>
        <taxon>Euplotidae</taxon>
        <taxon>Moneuplotes</taxon>
    </lineage>
</organism>
<proteinExistence type="predicted"/>
<protein>
    <submittedName>
        <fullName evidence="1">Uncharacterized protein</fullName>
    </submittedName>
</protein>
<accession>A0AAD1X665</accession>
<dbReference type="Proteomes" id="UP001295684">
    <property type="component" value="Unassembled WGS sequence"/>
</dbReference>
<evidence type="ECO:0000313" key="2">
    <source>
        <dbReference type="Proteomes" id="UP001295684"/>
    </source>
</evidence>
<comment type="caution">
    <text evidence="1">The sequence shown here is derived from an EMBL/GenBank/DDBJ whole genome shotgun (WGS) entry which is preliminary data.</text>
</comment>
<keyword evidence="2" id="KW-1185">Reference proteome</keyword>
<name>A0AAD1X665_EUPCR</name>
<reference evidence="1" key="1">
    <citation type="submission" date="2023-07" db="EMBL/GenBank/DDBJ databases">
        <authorList>
            <consortium name="AG Swart"/>
            <person name="Singh M."/>
            <person name="Singh A."/>
            <person name="Seah K."/>
            <person name="Emmerich C."/>
        </authorList>
    </citation>
    <scope>NUCLEOTIDE SEQUENCE</scope>
    <source>
        <strain evidence="1">DP1</strain>
    </source>
</reference>
<sequence>MDQAKFEKLTRNYQLQKVAIGSKTKKEVVSSKERKKTKVFSEAMNSLLYPNSTKLSLKLSQGPYQQDVLKAFNSFADSQRSKRASDYPFDNHHKKKYREMSFGDKKNSYNMNRASFALPQSTLIHSRESKGSMMLYKSGTPNESKASLVSAKRFKSQRSNRINKFRIISPTPVENTQHQKGVQRYSLTREGDRLMIDTKEVSPDSQGVRSKRDNVIKMINRKSSKISANKAKLQNSKFCESNKSLKQSYCSVSPRVKTWSRRDYCRRAFRDKKWVNENTVTSPPNSSEFTHKAPQSQLDSKLKYITEVHSEGGKKPIEYNTVGSTRRVKLSSNSIVDKWKQGRGWTKLIPGKNPSNFYFLFALVDEYDKKLLRDGKSEAVQESVQGYLKTIKKKKARRARRIKRKL</sequence>
<dbReference type="EMBL" id="CAMPGE010000260">
    <property type="protein sequence ID" value="CAI2358995.1"/>
    <property type="molecule type" value="Genomic_DNA"/>
</dbReference>
<gene>
    <name evidence="1" type="ORF">ECRASSUSDP1_LOCUS279</name>
</gene>
<evidence type="ECO:0000313" key="1">
    <source>
        <dbReference type="EMBL" id="CAI2358995.1"/>
    </source>
</evidence>
<dbReference type="AlphaFoldDB" id="A0AAD1X665"/>